<proteinExistence type="predicted"/>
<organism evidence="2 3">
    <name type="scientific">Haloferula sargassicola</name>
    <dbReference type="NCBI Taxonomy" id="490096"/>
    <lineage>
        <taxon>Bacteria</taxon>
        <taxon>Pseudomonadati</taxon>
        <taxon>Verrucomicrobiota</taxon>
        <taxon>Verrucomicrobiia</taxon>
        <taxon>Verrucomicrobiales</taxon>
        <taxon>Verrucomicrobiaceae</taxon>
        <taxon>Haloferula</taxon>
    </lineage>
</organism>
<dbReference type="Pfam" id="PF06439">
    <property type="entry name" value="3keto-disac_hyd"/>
    <property type="match status" value="1"/>
</dbReference>
<accession>A0ABP9UH69</accession>
<evidence type="ECO:0000259" key="1">
    <source>
        <dbReference type="Pfam" id="PF06439"/>
    </source>
</evidence>
<evidence type="ECO:0000313" key="3">
    <source>
        <dbReference type="Proteomes" id="UP001476282"/>
    </source>
</evidence>
<protein>
    <recommendedName>
        <fullName evidence="1">3-keto-alpha-glucoside-1,2-lyase/3-keto-2-hydroxy-glucal hydratase domain-containing protein</fullName>
    </recommendedName>
</protein>
<reference evidence="2 3" key="1">
    <citation type="submission" date="2024-02" db="EMBL/GenBank/DDBJ databases">
        <title>Haloferula sargassicola NBRC 104335.</title>
        <authorList>
            <person name="Ichikawa N."/>
            <person name="Katano-Makiyama Y."/>
            <person name="Hidaka K."/>
        </authorList>
    </citation>
    <scope>NUCLEOTIDE SEQUENCE [LARGE SCALE GENOMIC DNA]</scope>
    <source>
        <strain evidence="2 3">NBRC 104335</strain>
    </source>
</reference>
<dbReference type="Gene3D" id="2.60.120.560">
    <property type="entry name" value="Exo-inulinase, domain 1"/>
    <property type="match status" value="1"/>
</dbReference>
<gene>
    <name evidence="2" type="ORF">Hsar01_00218</name>
</gene>
<feature type="domain" description="3-keto-alpha-glucoside-1,2-lyase/3-keto-2-hydroxy-glucal hydratase" evidence="1">
    <location>
        <begin position="58"/>
        <end position="243"/>
    </location>
</feature>
<keyword evidence="3" id="KW-1185">Reference proteome</keyword>
<comment type="caution">
    <text evidence="2">The sequence shown here is derived from an EMBL/GenBank/DDBJ whole genome shotgun (WGS) entry which is preliminary data.</text>
</comment>
<name>A0ABP9UH69_9BACT</name>
<sequence>MAAVVAAAARWIPHFGVGDRPDHPLLPGTPWVVHDGTRPQPPVVGNAGAVVVPPPADAEVLFDGRSLDAFREPEWRIERGILVAQGADLITKREFGALQLHLEWRIPAGRKVHEQRGGNSGVFLMGLYEIQILQSHDNPTYPDGMAGALYGQLPPLADATTEQGRWQSFDIVFSPPVYGAGGVERPARATVIHNGVLVQHDEAFLGPTVWRKLARYPPSHPQQGPLRFQFHGDPVEFRNVWVRELEGHDRGAR</sequence>
<dbReference type="Proteomes" id="UP001476282">
    <property type="component" value="Unassembled WGS sequence"/>
</dbReference>
<dbReference type="InterPro" id="IPR010496">
    <property type="entry name" value="AL/BT2_dom"/>
</dbReference>
<evidence type="ECO:0000313" key="2">
    <source>
        <dbReference type="EMBL" id="GAA5481013.1"/>
    </source>
</evidence>
<dbReference type="EMBL" id="BAABRI010000001">
    <property type="protein sequence ID" value="GAA5481013.1"/>
    <property type="molecule type" value="Genomic_DNA"/>
</dbReference>